<comment type="cofactor">
    <cofactor evidence="16">
        <name>Mg(2+)</name>
        <dbReference type="ChEBI" id="CHEBI:18420"/>
    </cofactor>
    <text evidence="16">Binds 2 magnesium ions per subunit.</text>
</comment>
<dbReference type="EC" id="2.7.7.7" evidence="16"/>
<dbReference type="Gene3D" id="3.30.1490.100">
    <property type="entry name" value="DNA polymerase, Y-family, little finger domain"/>
    <property type="match status" value="1"/>
</dbReference>
<evidence type="ECO:0000256" key="1">
    <source>
        <dbReference type="ARBA" id="ARBA00004496"/>
    </source>
</evidence>
<evidence type="ECO:0000259" key="18">
    <source>
        <dbReference type="PROSITE" id="PS50173"/>
    </source>
</evidence>
<dbReference type="SUPFAM" id="SSF100879">
    <property type="entry name" value="Lesion bypass DNA polymerase (Y-family), little finger domain"/>
    <property type="match status" value="1"/>
</dbReference>
<dbReference type="GO" id="GO:0042276">
    <property type="term" value="P:error-prone translesion synthesis"/>
    <property type="evidence" value="ECO:0007669"/>
    <property type="project" value="TreeGrafter"/>
</dbReference>
<feature type="domain" description="UmuC" evidence="18">
    <location>
        <begin position="30"/>
        <end position="214"/>
    </location>
</feature>
<feature type="binding site" evidence="16">
    <location>
        <position position="34"/>
    </location>
    <ligand>
        <name>Mg(2+)</name>
        <dbReference type="ChEBI" id="CHEBI:18420"/>
    </ligand>
</feature>
<evidence type="ECO:0000256" key="10">
    <source>
        <dbReference type="ARBA" id="ARBA00022763"/>
    </source>
</evidence>
<dbReference type="GO" id="GO:0009432">
    <property type="term" value="P:SOS response"/>
    <property type="evidence" value="ECO:0007669"/>
    <property type="project" value="TreeGrafter"/>
</dbReference>
<evidence type="ECO:0000256" key="17">
    <source>
        <dbReference type="SAM" id="MobiDB-lite"/>
    </source>
</evidence>
<comment type="caution">
    <text evidence="19">The sequence shown here is derived from an EMBL/GenBank/DDBJ whole genome shotgun (WGS) entry which is preliminary data.</text>
</comment>
<dbReference type="InterPro" id="IPR001126">
    <property type="entry name" value="UmuC"/>
</dbReference>
<feature type="region of interest" description="Disordered" evidence="17">
    <location>
        <begin position="407"/>
        <end position="430"/>
    </location>
</feature>
<keyword evidence="14 16" id="KW-0234">DNA repair</keyword>
<keyword evidence="10 16" id="KW-0227">DNA damage</keyword>
<keyword evidence="6 16" id="KW-0808">Transferase</keyword>
<evidence type="ECO:0000256" key="7">
    <source>
        <dbReference type="ARBA" id="ARBA00022695"/>
    </source>
</evidence>
<name>A0A2N6UCN1_9LACT</name>
<dbReference type="InterPro" id="IPR022880">
    <property type="entry name" value="DNApol_IV"/>
</dbReference>
<evidence type="ECO:0000256" key="15">
    <source>
        <dbReference type="ARBA" id="ARBA00049244"/>
    </source>
</evidence>
<evidence type="ECO:0000256" key="5">
    <source>
        <dbReference type="ARBA" id="ARBA00022490"/>
    </source>
</evidence>
<evidence type="ECO:0000256" key="6">
    <source>
        <dbReference type="ARBA" id="ARBA00022679"/>
    </source>
</evidence>
<dbReference type="GO" id="GO:0006261">
    <property type="term" value="P:DNA-templated DNA replication"/>
    <property type="evidence" value="ECO:0007669"/>
    <property type="project" value="UniProtKB-UniRule"/>
</dbReference>
<keyword evidence="8 16" id="KW-0235">DNA replication</keyword>
<accession>A0A2N6UCN1</accession>
<comment type="subcellular location">
    <subcellularLocation>
        <location evidence="1 16">Cytoplasm</location>
    </subcellularLocation>
</comment>
<dbReference type="AlphaFoldDB" id="A0A2N6UCN1"/>
<dbReference type="GO" id="GO:0005829">
    <property type="term" value="C:cytosol"/>
    <property type="evidence" value="ECO:0007669"/>
    <property type="project" value="TreeGrafter"/>
</dbReference>
<dbReference type="PANTHER" id="PTHR11076">
    <property type="entry name" value="DNA REPAIR POLYMERASE UMUC / TRANSFERASE FAMILY MEMBER"/>
    <property type="match status" value="1"/>
</dbReference>
<dbReference type="InterPro" id="IPR043502">
    <property type="entry name" value="DNA/RNA_pol_sf"/>
</dbReference>
<dbReference type="InterPro" id="IPR017961">
    <property type="entry name" value="DNA_pol_Y-fam_little_finger"/>
</dbReference>
<dbReference type="InterPro" id="IPR036775">
    <property type="entry name" value="DNA_pol_Y-fam_lit_finger_sf"/>
</dbReference>
<dbReference type="InterPro" id="IPR050116">
    <property type="entry name" value="DNA_polymerase-Y"/>
</dbReference>
<evidence type="ECO:0000256" key="11">
    <source>
        <dbReference type="ARBA" id="ARBA00022842"/>
    </source>
</evidence>
<reference evidence="19 20" key="1">
    <citation type="submission" date="2017-09" db="EMBL/GenBank/DDBJ databases">
        <title>Bacterial strain isolated from the female urinary microbiota.</title>
        <authorList>
            <person name="Thomas-White K."/>
            <person name="Kumar N."/>
            <person name="Forster S."/>
            <person name="Putonti C."/>
            <person name="Lawley T."/>
            <person name="Wolfe A.J."/>
        </authorList>
    </citation>
    <scope>NUCLEOTIDE SEQUENCE [LARGE SCALE GENOMIC DNA]</scope>
    <source>
        <strain evidence="19 20">UMB0240</strain>
    </source>
</reference>
<evidence type="ECO:0000256" key="16">
    <source>
        <dbReference type="HAMAP-Rule" id="MF_01113"/>
    </source>
</evidence>
<dbReference type="NCBIfam" id="NF002677">
    <property type="entry name" value="PRK02406.1"/>
    <property type="match status" value="1"/>
</dbReference>
<evidence type="ECO:0000256" key="3">
    <source>
        <dbReference type="ARBA" id="ARBA00011245"/>
    </source>
</evidence>
<comment type="similarity">
    <text evidence="2 16">Belongs to the DNA polymerase type-Y family.</text>
</comment>
<dbReference type="FunFam" id="3.30.1490.100:FF:000004">
    <property type="entry name" value="DNA polymerase IV"/>
    <property type="match status" value="1"/>
</dbReference>
<dbReference type="Gene3D" id="3.30.70.270">
    <property type="match status" value="1"/>
</dbReference>
<dbReference type="HAMAP" id="MF_01113">
    <property type="entry name" value="DNApol_IV"/>
    <property type="match status" value="1"/>
</dbReference>
<keyword evidence="13 16" id="KW-0238">DNA-binding</keyword>
<organism evidence="19 20">
    <name type="scientific">Aerococcus viridans</name>
    <dbReference type="NCBI Taxonomy" id="1377"/>
    <lineage>
        <taxon>Bacteria</taxon>
        <taxon>Bacillati</taxon>
        <taxon>Bacillota</taxon>
        <taxon>Bacilli</taxon>
        <taxon>Lactobacillales</taxon>
        <taxon>Aerococcaceae</taxon>
        <taxon>Aerococcus</taxon>
    </lineage>
</organism>
<keyword evidence="20" id="KW-1185">Reference proteome</keyword>
<keyword evidence="12 16" id="KW-0239">DNA-directed DNA polymerase</keyword>
<comment type="subunit">
    <text evidence="3 16">Monomer.</text>
</comment>
<dbReference type="Pfam" id="PF21999">
    <property type="entry name" value="IMS_HHH_1"/>
    <property type="match status" value="1"/>
</dbReference>
<keyword evidence="4 16" id="KW-0515">Mutator protein</keyword>
<dbReference type="FunFam" id="3.40.1170.60:FF:000001">
    <property type="entry name" value="DNA polymerase IV"/>
    <property type="match status" value="1"/>
</dbReference>
<dbReference type="InterPro" id="IPR043128">
    <property type="entry name" value="Rev_trsase/Diguanyl_cyclase"/>
</dbReference>
<feature type="site" description="Substrate discrimination" evidence="16">
    <location>
        <position position="39"/>
    </location>
</feature>
<dbReference type="Pfam" id="PF00817">
    <property type="entry name" value="IMS"/>
    <property type="match status" value="1"/>
</dbReference>
<dbReference type="GO" id="GO:0006281">
    <property type="term" value="P:DNA repair"/>
    <property type="evidence" value="ECO:0007669"/>
    <property type="project" value="UniProtKB-UniRule"/>
</dbReference>
<dbReference type="Proteomes" id="UP000235701">
    <property type="component" value="Unassembled WGS sequence"/>
</dbReference>
<sequence>MTQFKKGASILRTIGILSFDDPKIDGSRKILHVDMDAFFASVEQRDNPAYRGKPVIIARHPKENSGKGVVSTASYEARKYGVHSAMSAAEAYRLCPQGIFVSGNYALYQEVSEQVRAIFKRYTDKIEPVSIDEAYLDVTDNKKGIPYAMDVAKEIQETIYNELKLTCSIGVSYNKFIAKLASDYRKPFGMTVITPKRAIPFLEQLPIEDFYGVGRRSAEKMHKLDIYTGADLKKLSQDECIQYFGKAGLALYERVRGVDNRPVKVTRIRKSIGKERTFYPFLYHDSEVEDYLRKLAHAVSEALGKKGMHGKVVTLKFRNAAFDTVTRQTSLIDAISDSQEIYFYALDLWQTYGDVSQGIRLLGITVSDLSQVAFENIRLNLFDNNQKQVGPLTYKAYSQLSNNINQTNDKNIAPVPDQISTEEVNDDISK</sequence>
<dbReference type="GO" id="GO:0003887">
    <property type="term" value="F:DNA-directed DNA polymerase activity"/>
    <property type="evidence" value="ECO:0007669"/>
    <property type="project" value="UniProtKB-UniRule"/>
</dbReference>
<proteinExistence type="inferred from homology"/>
<keyword evidence="11 16" id="KW-0460">Magnesium</keyword>
<feature type="binding site" evidence="16">
    <location>
        <position position="132"/>
    </location>
    <ligand>
        <name>Mg(2+)</name>
        <dbReference type="ChEBI" id="CHEBI:18420"/>
    </ligand>
</feature>
<evidence type="ECO:0000256" key="9">
    <source>
        <dbReference type="ARBA" id="ARBA00022723"/>
    </source>
</evidence>
<evidence type="ECO:0000313" key="19">
    <source>
        <dbReference type="EMBL" id="PMC79322.1"/>
    </source>
</evidence>
<keyword evidence="7 16" id="KW-0548">Nucleotidyltransferase</keyword>
<keyword evidence="9 16" id="KW-0479">Metal-binding</keyword>
<dbReference type="GO" id="GO:0000287">
    <property type="term" value="F:magnesium ion binding"/>
    <property type="evidence" value="ECO:0007669"/>
    <property type="project" value="UniProtKB-UniRule"/>
</dbReference>
<evidence type="ECO:0000256" key="12">
    <source>
        <dbReference type="ARBA" id="ARBA00022932"/>
    </source>
</evidence>
<evidence type="ECO:0000256" key="2">
    <source>
        <dbReference type="ARBA" id="ARBA00010945"/>
    </source>
</evidence>
<dbReference type="CDD" id="cd03586">
    <property type="entry name" value="PolY_Pol_IV_kappa"/>
    <property type="match status" value="1"/>
</dbReference>
<comment type="catalytic activity">
    <reaction evidence="15 16">
        <text>DNA(n) + a 2'-deoxyribonucleoside 5'-triphosphate = DNA(n+1) + diphosphate</text>
        <dbReference type="Rhea" id="RHEA:22508"/>
        <dbReference type="Rhea" id="RHEA-COMP:17339"/>
        <dbReference type="Rhea" id="RHEA-COMP:17340"/>
        <dbReference type="ChEBI" id="CHEBI:33019"/>
        <dbReference type="ChEBI" id="CHEBI:61560"/>
        <dbReference type="ChEBI" id="CHEBI:173112"/>
        <dbReference type="EC" id="2.7.7.7"/>
    </reaction>
</comment>
<evidence type="ECO:0000256" key="14">
    <source>
        <dbReference type="ARBA" id="ARBA00023204"/>
    </source>
</evidence>
<keyword evidence="5 16" id="KW-0963">Cytoplasm</keyword>
<dbReference type="GO" id="GO:0003684">
    <property type="term" value="F:damaged DNA binding"/>
    <property type="evidence" value="ECO:0007669"/>
    <property type="project" value="InterPro"/>
</dbReference>
<evidence type="ECO:0000256" key="4">
    <source>
        <dbReference type="ARBA" id="ARBA00022457"/>
    </source>
</evidence>
<feature type="active site" evidence="16">
    <location>
        <position position="133"/>
    </location>
</feature>
<dbReference type="PROSITE" id="PS50173">
    <property type="entry name" value="UMUC"/>
    <property type="match status" value="1"/>
</dbReference>
<evidence type="ECO:0000256" key="8">
    <source>
        <dbReference type="ARBA" id="ARBA00022705"/>
    </source>
</evidence>
<dbReference type="SUPFAM" id="SSF56672">
    <property type="entry name" value="DNA/RNA polymerases"/>
    <property type="match status" value="1"/>
</dbReference>
<dbReference type="Pfam" id="PF11799">
    <property type="entry name" value="IMS_C"/>
    <property type="match status" value="1"/>
</dbReference>
<protein>
    <recommendedName>
        <fullName evidence="16">DNA polymerase IV</fullName>
        <shortName evidence="16">Pol IV</shortName>
        <ecNumber evidence="16">2.7.7.7</ecNumber>
    </recommendedName>
</protein>
<dbReference type="EMBL" id="PNHQ01000018">
    <property type="protein sequence ID" value="PMC79322.1"/>
    <property type="molecule type" value="Genomic_DNA"/>
</dbReference>
<gene>
    <name evidence="16" type="primary">dinB</name>
    <name evidence="19" type="ORF">CJ191_07300</name>
</gene>
<evidence type="ECO:0000313" key="20">
    <source>
        <dbReference type="Proteomes" id="UP000235701"/>
    </source>
</evidence>
<dbReference type="Gene3D" id="3.40.1170.60">
    <property type="match status" value="1"/>
</dbReference>
<dbReference type="NCBIfam" id="NF010731">
    <property type="entry name" value="PRK14133.1"/>
    <property type="match status" value="1"/>
</dbReference>
<dbReference type="OrthoDB" id="9808813at2"/>
<comment type="function">
    <text evidence="16">Poorly processive, error-prone DNA polymerase involved in untargeted mutagenesis. Copies undamaged DNA at stalled replication forks, which arise in vivo from mismatched or misaligned primer ends. These misaligned primers can be extended by PolIV. Exhibits no 3'-5' exonuclease (proofreading) activity. May be involved in translesional synthesis, in conjunction with the beta clamp from PolIII.</text>
</comment>
<dbReference type="InterPro" id="IPR053848">
    <property type="entry name" value="IMS_HHH_1"/>
</dbReference>
<dbReference type="PANTHER" id="PTHR11076:SF33">
    <property type="entry name" value="DNA POLYMERASE KAPPA"/>
    <property type="match status" value="1"/>
</dbReference>
<evidence type="ECO:0000256" key="13">
    <source>
        <dbReference type="ARBA" id="ARBA00023125"/>
    </source>
</evidence>
<dbReference type="Gene3D" id="1.10.150.20">
    <property type="entry name" value="5' to 3' exonuclease, C-terminal subdomain"/>
    <property type="match status" value="1"/>
</dbReference>